<comment type="caution">
    <text evidence="1">The sequence shown here is derived from an EMBL/GenBank/DDBJ whole genome shotgun (WGS) entry which is preliminary data.</text>
</comment>
<evidence type="ECO:0000313" key="1">
    <source>
        <dbReference type="EMBL" id="MFC5994665.1"/>
    </source>
</evidence>
<keyword evidence="2" id="KW-1185">Reference proteome</keyword>
<dbReference type="InterPro" id="IPR032710">
    <property type="entry name" value="NTF2-like_dom_sf"/>
</dbReference>
<sequence length="185" mass="21316">MSTTPQIAAYRQFIDSADPDADVAAVLHIHREWWNANCGVDIPRMRPNFPDGQNYVMFNLQGHPYYGIDEKVRLWEHYREELNIPELPETRIVQFVLQGDLAWLAAEVIFTLGEVGERGLGASSAGYRPSLSRHRIRSTECYRRDDGNGNPDWRMWHFHCSPLPDADEPRPPFGDSARQRNELVP</sequence>
<evidence type="ECO:0000313" key="2">
    <source>
        <dbReference type="Proteomes" id="UP001596302"/>
    </source>
</evidence>
<dbReference type="SUPFAM" id="SSF54427">
    <property type="entry name" value="NTF2-like"/>
    <property type="match status" value="1"/>
</dbReference>
<dbReference type="EMBL" id="JBHSQW010000023">
    <property type="protein sequence ID" value="MFC5994665.1"/>
    <property type="molecule type" value="Genomic_DNA"/>
</dbReference>
<dbReference type="Gene3D" id="3.10.450.50">
    <property type="match status" value="1"/>
</dbReference>
<reference evidence="2" key="1">
    <citation type="journal article" date="2019" name="Int. J. Syst. Evol. Microbiol.">
        <title>The Global Catalogue of Microorganisms (GCM) 10K type strain sequencing project: providing services to taxonomists for standard genome sequencing and annotation.</title>
        <authorList>
            <consortium name="The Broad Institute Genomics Platform"/>
            <consortium name="The Broad Institute Genome Sequencing Center for Infectious Disease"/>
            <person name="Wu L."/>
            <person name="Ma J."/>
        </authorList>
    </citation>
    <scope>NUCLEOTIDE SEQUENCE [LARGE SCALE GENOMIC DNA]</scope>
    <source>
        <strain evidence="2">CCM 8391</strain>
    </source>
</reference>
<name>A0ABW1J2M8_9PSEU</name>
<accession>A0ABW1J2M8</accession>
<gene>
    <name evidence="1" type="ORF">ACFQE5_10640</name>
</gene>
<organism evidence="1 2">
    <name type="scientific">Pseudonocardia hispaniensis</name>
    <dbReference type="NCBI Taxonomy" id="904933"/>
    <lineage>
        <taxon>Bacteria</taxon>
        <taxon>Bacillati</taxon>
        <taxon>Actinomycetota</taxon>
        <taxon>Actinomycetes</taxon>
        <taxon>Pseudonocardiales</taxon>
        <taxon>Pseudonocardiaceae</taxon>
        <taxon>Pseudonocardia</taxon>
    </lineage>
</organism>
<dbReference type="RefSeq" id="WP_379584685.1">
    <property type="nucleotide sequence ID" value="NZ_JBHSQW010000023.1"/>
</dbReference>
<proteinExistence type="predicted"/>
<protein>
    <submittedName>
        <fullName evidence="1">YybH family protein</fullName>
    </submittedName>
</protein>
<dbReference type="Proteomes" id="UP001596302">
    <property type="component" value="Unassembled WGS sequence"/>
</dbReference>